<proteinExistence type="predicted"/>
<dbReference type="RefSeq" id="WP_177431018.1">
    <property type="nucleotide sequence ID" value="NZ_CABVIN010000011.1"/>
</dbReference>
<dbReference type="Gene3D" id="2.60.40.10">
    <property type="entry name" value="Immunoglobulins"/>
    <property type="match status" value="1"/>
</dbReference>
<dbReference type="InterPro" id="IPR013783">
    <property type="entry name" value="Ig-like_fold"/>
</dbReference>
<evidence type="ECO:0008006" key="3">
    <source>
        <dbReference type="Google" id="ProtNLM"/>
    </source>
</evidence>
<organism evidence="1 2">
    <name type="scientific">Pseudomonas fluorescens</name>
    <dbReference type="NCBI Taxonomy" id="294"/>
    <lineage>
        <taxon>Bacteria</taxon>
        <taxon>Pseudomonadati</taxon>
        <taxon>Pseudomonadota</taxon>
        <taxon>Gammaproteobacteria</taxon>
        <taxon>Pseudomonadales</taxon>
        <taxon>Pseudomonadaceae</taxon>
        <taxon>Pseudomonas</taxon>
    </lineage>
</organism>
<dbReference type="Proteomes" id="UP000377224">
    <property type="component" value="Unassembled WGS sequence"/>
</dbReference>
<reference evidence="1 2" key="1">
    <citation type="submission" date="2019-09" db="EMBL/GenBank/DDBJ databases">
        <authorList>
            <person name="Chandra G."/>
            <person name="Truman W A."/>
        </authorList>
    </citation>
    <scope>NUCLEOTIDE SEQUENCE [LARGE SCALE GENOMIC DNA]</scope>
    <source>
        <strain evidence="1">PS896</strain>
    </source>
</reference>
<sequence length="590" mass="64160">MNRPLATITTHDLPPPFVRESSAPALLNPAHARFSLTIVVEAVLESTDRISVKWQGAPGTPAEGSYTSGFSEVGDRRPVEQKFLSSLVSINQSRTVTLTYDIIRGNAAPVTSQPLILYVLPLAQSDLPRPFIEQAEHAGEGQLLFVHDLSLFALRINAWLLIRRGLFFWAWLKGTNANGSVFEQRYWFAPDNMVDLDFFRFGFFRQNFPADPLKGLKDGSVLTVEFSVSFDGNLVEADAIRFAPRHYIVKTNAPPTPGKPAILSVKDAAGQDIANGGETTDTGVTISGSATAGEQVEVFDGSDSKGMVRADSGIWQLPLSPLSVGPHPFKAQALYGDGEISDLWTITVKQVQRGELSIQESADSVNLDPLNATASLTAVLDYDQQPTDMVSVTVKAADGTPAVGSHTSTPIAAGTTRPLKINLPVSLVAFSIGKIMEVTFTYTRGASAPVTSQPLRLNVLPIARDRLTAPLITQANGSDILDLKDVQSGANLLFGVWPHISVNQRIWLDLEGQRDTGTHNLQMWVGTTNLVHRAWVTNGSIRPVVSASYLRLLKEGSKLVIRFRVNLDQVANLDTAAIFQTREYTIRAVP</sequence>
<protein>
    <recommendedName>
        <fullName evidence="3">Bacterial Ig-like domain-containing protein</fullName>
    </recommendedName>
</protein>
<dbReference type="EMBL" id="CABVIN010000011">
    <property type="protein sequence ID" value="VVP52978.1"/>
    <property type="molecule type" value="Genomic_DNA"/>
</dbReference>
<evidence type="ECO:0000313" key="1">
    <source>
        <dbReference type="EMBL" id="VVP52978.1"/>
    </source>
</evidence>
<gene>
    <name evidence="1" type="ORF">PS896_05484</name>
</gene>
<evidence type="ECO:0000313" key="2">
    <source>
        <dbReference type="Proteomes" id="UP000377224"/>
    </source>
</evidence>
<name>A0A5E7PUZ2_PSEFL</name>
<dbReference type="AlphaFoldDB" id="A0A5E7PUZ2"/>
<accession>A0A5E7PUZ2</accession>